<dbReference type="EMBL" id="BAABAT010000004">
    <property type="protein sequence ID" value="GAA4247579.1"/>
    <property type="molecule type" value="Genomic_DNA"/>
</dbReference>
<dbReference type="Proteomes" id="UP001500620">
    <property type="component" value="Unassembled WGS sequence"/>
</dbReference>
<evidence type="ECO:0008006" key="3">
    <source>
        <dbReference type="Google" id="ProtNLM"/>
    </source>
</evidence>
<evidence type="ECO:0000313" key="1">
    <source>
        <dbReference type="EMBL" id="GAA4247579.1"/>
    </source>
</evidence>
<dbReference type="RefSeq" id="WP_345124455.1">
    <property type="nucleotide sequence ID" value="NZ_BAABAT010000004.1"/>
</dbReference>
<accession>A0ABP8D5A4</accession>
<gene>
    <name evidence="1" type="ORF">GCM10022255_024040</name>
</gene>
<sequence>MTVFGFGRRKREAQQLADAREEALRWYERLGGQLMNLSGDEPAVKQALVDASERYNAAGGQLERSTSVKQYDLARESSLEGLAYIRAARTALGLDPGPDLPPLAGARAGTITKEREVAVQGHTYRASPQPGNATPYYYPGGAVAGRGVPSGWYSEPWWKTALVAGAWGIGSVLVFDALFDPGWGDHGYDSAYNAGFDQGMDSGYDQGFDQGYDEAGDFDGGDGGDGGDWGDAGFGDAGDFGGDF</sequence>
<evidence type="ECO:0000313" key="2">
    <source>
        <dbReference type="Proteomes" id="UP001500620"/>
    </source>
</evidence>
<keyword evidence="2" id="KW-1185">Reference proteome</keyword>
<organism evidence="1 2">
    <name type="scientific">Dactylosporangium darangshiense</name>
    <dbReference type="NCBI Taxonomy" id="579108"/>
    <lineage>
        <taxon>Bacteria</taxon>
        <taxon>Bacillati</taxon>
        <taxon>Actinomycetota</taxon>
        <taxon>Actinomycetes</taxon>
        <taxon>Micromonosporales</taxon>
        <taxon>Micromonosporaceae</taxon>
        <taxon>Dactylosporangium</taxon>
    </lineage>
</organism>
<reference evidence="2" key="1">
    <citation type="journal article" date="2019" name="Int. J. Syst. Evol. Microbiol.">
        <title>The Global Catalogue of Microorganisms (GCM) 10K type strain sequencing project: providing services to taxonomists for standard genome sequencing and annotation.</title>
        <authorList>
            <consortium name="The Broad Institute Genomics Platform"/>
            <consortium name="The Broad Institute Genome Sequencing Center for Infectious Disease"/>
            <person name="Wu L."/>
            <person name="Ma J."/>
        </authorList>
    </citation>
    <scope>NUCLEOTIDE SEQUENCE [LARGE SCALE GENOMIC DNA]</scope>
    <source>
        <strain evidence="2">JCM 17441</strain>
    </source>
</reference>
<name>A0ABP8D5A4_9ACTN</name>
<proteinExistence type="predicted"/>
<comment type="caution">
    <text evidence="1">The sequence shown here is derived from an EMBL/GenBank/DDBJ whole genome shotgun (WGS) entry which is preliminary data.</text>
</comment>
<protein>
    <recommendedName>
        <fullName evidence="3">DUF1542 domain-containing protein</fullName>
    </recommendedName>
</protein>